<dbReference type="PANTHER" id="PTHR34478">
    <property type="entry name" value="PROTEIN LEMA"/>
    <property type="match status" value="1"/>
</dbReference>
<comment type="caution">
    <text evidence="7">The sequence shown here is derived from an EMBL/GenBank/DDBJ whole genome shotgun (WGS) entry which is preliminary data.</text>
</comment>
<name>A0A6I0F681_9FIRM</name>
<dbReference type="GO" id="GO:0016020">
    <property type="term" value="C:membrane"/>
    <property type="evidence" value="ECO:0007669"/>
    <property type="project" value="UniProtKB-SubCell"/>
</dbReference>
<dbReference type="Proteomes" id="UP000432715">
    <property type="component" value="Unassembled WGS sequence"/>
</dbReference>
<dbReference type="OrthoDB" id="9804152at2"/>
<accession>A0A6I0F681</accession>
<dbReference type="Gene3D" id="1.20.1440.20">
    <property type="entry name" value="LemA-like domain"/>
    <property type="match status" value="1"/>
</dbReference>
<evidence type="ECO:0000313" key="7">
    <source>
        <dbReference type="EMBL" id="KAB3532445.1"/>
    </source>
</evidence>
<keyword evidence="3 6" id="KW-0812">Transmembrane</keyword>
<evidence type="ECO:0000256" key="6">
    <source>
        <dbReference type="SAM" id="Phobius"/>
    </source>
</evidence>
<dbReference type="InterPro" id="IPR007156">
    <property type="entry name" value="MamQ_LemA"/>
</dbReference>
<evidence type="ECO:0000256" key="3">
    <source>
        <dbReference type="ARBA" id="ARBA00022692"/>
    </source>
</evidence>
<sequence length="186" mass="21731">MFIKIIIPLIIISILIFLWLKHRQLHNFSNEISKEWFDIRILFQERNDCIINMINTIKDFAKNETIIFEEAIGSINRFRAAVASADLNKANLIEKQLLSSIEALINLEALYPEIGGSDVFKDYRQQINNVNKLLKKATDSYNSLVANYNNTIKEFPFIITSKIFKLKPMKFYRVEYSIMEDSIKST</sequence>
<keyword evidence="8" id="KW-1185">Reference proteome</keyword>
<dbReference type="PANTHER" id="PTHR34478:SF2">
    <property type="entry name" value="MEMBRANE PROTEIN"/>
    <property type="match status" value="1"/>
</dbReference>
<organism evidence="7 8">
    <name type="scientific">Alkaliphilus pronyensis</name>
    <dbReference type="NCBI Taxonomy" id="1482732"/>
    <lineage>
        <taxon>Bacteria</taxon>
        <taxon>Bacillati</taxon>
        <taxon>Bacillota</taxon>
        <taxon>Clostridia</taxon>
        <taxon>Peptostreptococcales</taxon>
        <taxon>Natronincolaceae</taxon>
        <taxon>Alkaliphilus</taxon>
    </lineage>
</organism>
<dbReference type="EMBL" id="WBZC01000048">
    <property type="protein sequence ID" value="KAB3532445.1"/>
    <property type="molecule type" value="Genomic_DNA"/>
</dbReference>
<proteinExistence type="inferred from homology"/>
<evidence type="ECO:0000313" key="8">
    <source>
        <dbReference type="Proteomes" id="UP000432715"/>
    </source>
</evidence>
<protein>
    <submittedName>
        <fullName evidence="7">LemA family protein</fullName>
    </submittedName>
</protein>
<evidence type="ECO:0000256" key="1">
    <source>
        <dbReference type="ARBA" id="ARBA00004167"/>
    </source>
</evidence>
<dbReference type="SUPFAM" id="SSF140478">
    <property type="entry name" value="LemA-like"/>
    <property type="match status" value="1"/>
</dbReference>
<comment type="subcellular location">
    <subcellularLocation>
        <location evidence="1">Membrane</location>
        <topology evidence="1">Single-pass membrane protein</topology>
    </subcellularLocation>
</comment>
<evidence type="ECO:0000256" key="2">
    <source>
        <dbReference type="ARBA" id="ARBA00008854"/>
    </source>
</evidence>
<dbReference type="InterPro" id="IPR023353">
    <property type="entry name" value="LemA-like_dom_sf"/>
</dbReference>
<dbReference type="AlphaFoldDB" id="A0A6I0F681"/>
<dbReference type="Pfam" id="PF04011">
    <property type="entry name" value="LemA"/>
    <property type="match status" value="1"/>
</dbReference>
<keyword evidence="4 6" id="KW-1133">Transmembrane helix</keyword>
<dbReference type="RefSeq" id="WP_151861844.1">
    <property type="nucleotide sequence ID" value="NZ_WBZC01000048.1"/>
</dbReference>
<reference evidence="7 8" key="1">
    <citation type="submission" date="2019-10" db="EMBL/GenBank/DDBJ databases">
        <title>Alkaliphilus serpentinus sp. nov. and Alkaliphilus pronyensis sp. nov., two novel anaerobic alkaliphilic species isolated from the serpentinized-hosted hydrothermal field of the Prony Bay (New Caledonia).</title>
        <authorList>
            <person name="Postec A."/>
        </authorList>
    </citation>
    <scope>NUCLEOTIDE SEQUENCE [LARGE SCALE GENOMIC DNA]</scope>
    <source>
        <strain evidence="7 8">LacV</strain>
    </source>
</reference>
<comment type="similarity">
    <text evidence="2">Belongs to the LemA family.</text>
</comment>
<evidence type="ECO:0000256" key="4">
    <source>
        <dbReference type="ARBA" id="ARBA00022989"/>
    </source>
</evidence>
<gene>
    <name evidence="7" type="ORF">F8154_11915</name>
</gene>
<keyword evidence="5 6" id="KW-0472">Membrane</keyword>
<feature type="transmembrane region" description="Helical" evidence="6">
    <location>
        <begin position="6"/>
        <end position="22"/>
    </location>
</feature>
<evidence type="ECO:0000256" key="5">
    <source>
        <dbReference type="ARBA" id="ARBA00023136"/>
    </source>
</evidence>